<reference evidence="8" key="1">
    <citation type="submission" date="2023-08" db="EMBL/GenBank/DDBJ databases">
        <authorList>
            <person name="Alioto T."/>
            <person name="Alioto T."/>
            <person name="Gomez Garrido J."/>
        </authorList>
    </citation>
    <scope>NUCLEOTIDE SEQUENCE</scope>
</reference>
<feature type="transmembrane region" description="Helical" evidence="7">
    <location>
        <begin position="224"/>
        <end position="245"/>
    </location>
</feature>
<dbReference type="GO" id="GO:0005886">
    <property type="term" value="C:plasma membrane"/>
    <property type="evidence" value="ECO:0007669"/>
    <property type="project" value="TreeGrafter"/>
</dbReference>
<dbReference type="InterPro" id="IPR000425">
    <property type="entry name" value="MIP"/>
</dbReference>
<accession>A0AAV1H3X8</accession>
<evidence type="ECO:0000256" key="2">
    <source>
        <dbReference type="ARBA" id="ARBA00006175"/>
    </source>
</evidence>
<name>A0AAV1H3X8_XYRNO</name>
<dbReference type="InterPro" id="IPR023277">
    <property type="entry name" value="Aquaporin_8"/>
</dbReference>
<dbReference type="InterPro" id="IPR023271">
    <property type="entry name" value="Aquaporin-like"/>
</dbReference>
<dbReference type="PANTHER" id="PTHR45665:SF6">
    <property type="entry name" value="AQP8A PROTEIN"/>
    <property type="match status" value="1"/>
</dbReference>
<dbReference type="PRINTS" id="PR00783">
    <property type="entry name" value="MINTRINSICP"/>
</dbReference>
<dbReference type="Pfam" id="PF00230">
    <property type="entry name" value="MIP"/>
    <property type="match status" value="1"/>
</dbReference>
<evidence type="ECO:0000256" key="1">
    <source>
        <dbReference type="ARBA" id="ARBA00004141"/>
    </source>
</evidence>
<keyword evidence="3 6" id="KW-0812">Transmembrane</keyword>
<evidence type="ECO:0000256" key="4">
    <source>
        <dbReference type="ARBA" id="ARBA00022989"/>
    </source>
</evidence>
<evidence type="ECO:0000256" key="7">
    <source>
        <dbReference type="SAM" id="Phobius"/>
    </source>
</evidence>
<keyword evidence="5 7" id="KW-0472">Membrane</keyword>
<organism evidence="8 9">
    <name type="scientific">Xyrichtys novacula</name>
    <name type="common">Pearly razorfish</name>
    <name type="synonym">Hemipteronotus novacula</name>
    <dbReference type="NCBI Taxonomy" id="13765"/>
    <lineage>
        <taxon>Eukaryota</taxon>
        <taxon>Metazoa</taxon>
        <taxon>Chordata</taxon>
        <taxon>Craniata</taxon>
        <taxon>Vertebrata</taxon>
        <taxon>Euteleostomi</taxon>
        <taxon>Actinopterygii</taxon>
        <taxon>Neopterygii</taxon>
        <taxon>Teleostei</taxon>
        <taxon>Neoteleostei</taxon>
        <taxon>Acanthomorphata</taxon>
        <taxon>Eupercaria</taxon>
        <taxon>Labriformes</taxon>
        <taxon>Labridae</taxon>
        <taxon>Xyrichtys</taxon>
    </lineage>
</organism>
<dbReference type="PRINTS" id="PR02020">
    <property type="entry name" value="AQUAPORIN8"/>
</dbReference>
<feature type="transmembrane region" description="Helical" evidence="7">
    <location>
        <begin position="181"/>
        <end position="204"/>
    </location>
</feature>
<feature type="transmembrane region" description="Helical" evidence="7">
    <location>
        <begin position="32"/>
        <end position="55"/>
    </location>
</feature>
<keyword evidence="6" id="KW-0813">Transport</keyword>
<dbReference type="SUPFAM" id="SSF81338">
    <property type="entry name" value="Aquaporin-like"/>
    <property type="match status" value="1"/>
</dbReference>
<dbReference type="FunFam" id="1.20.1080.10:FF:000019">
    <property type="entry name" value="AQuaPorin or aquaglyceroporin related"/>
    <property type="match status" value="1"/>
</dbReference>
<evidence type="ECO:0000256" key="6">
    <source>
        <dbReference type="RuleBase" id="RU000477"/>
    </source>
</evidence>
<evidence type="ECO:0000256" key="3">
    <source>
        <dbReference type="ARBA" id="ARBA00022692"/>
    </source>
</evidence>
<dbReference type="AlphaFoldDB" id="A0AAV1H3X8"/>
<sequence length="255" mass="26917">MSGEETKTEVFTITEETEVRKTSRRRCIFEKYVQPCLAELFGTGLFVFVGCASVIGNVGTVGVIQPAVAHGLALGVLIMVFGQISGGHFNPAVSLMAYLCGGMEFLLLLPYILAQMVGGMAGAGLTKAIYPSGVYTASLGGAFGVTPNALAETTLAEVIMTTFLTTVVCMGAINTKTSSPWAPFCIGLTVTANIFAGAMISGACMNPARAFGPAVVANHWSHHWIYWVGPFCGALVTASFIRLLFGDQKTRLVLK</sequence>
<feature type="transmembrane region" description="Helical" evidence="7">
    <location>
        <begin position="61"/>
        <end position="81"/>
    </location>
</feature>
<evidence type="ECO:0000313" key="9">
    <source>
        <dbReference type="Proteomes" id="UP001178508"/>
    </source>
</evidence>
<proteinExistence type="inferred from homology"/>
<feature type="transmembrane region" description="Helical" evidence="7">
    <location>
        <begin position="93"/>
        <end position="113"/>
    </location>
</feature>
<dbReference type="PANTHER" id="PTHR45665">
    <property type="entry name" value="AQUAPORIN-8"/>
    <property type="match status" value="1"/>
</dbReference>
<gene>
    <name evidence="8" type="ORF">XNOV1_A005149</name>
</gene>
<dbReference type="GO" id="GO:0015250">
    <property type="term" value="F:water channel activity"/>
    <property type="evidence" value="ECO:0007669"/>
    <property type="project" value="TreeGrafter"/>
</dbReference>
<comment type="subcellular location">
    <subcellularLocation>
        <location evidence="1">Membrane</location>
        <topology evidence="1">Multi-pass membrane protein</topology>
    </subcellularLocation>
</comment>
<keyword evidence="9" id="KW-1185">Reference proteome</keyword>
<evidence type="ECO:0000256" key="5">
    <source>
        <dbReference type="ARBA" id="ARBA00023136"/>
    </source>
</evidence>
<dbReference type="EMBL" id="OY660882">
    <property type="protein sequence ID" value="CAJ1080682.1"/>
    <property type="molecule type" value="Genomic_DNA"/>
</dbReference>
<dbReference type="Proteomes" id="UP001178508">
    <property type="component" value="Chromosome 19"/>
</dbReference>
<dbReference type="InterPro" id="IPR034294">
    <property type="entry name" value="Aquaporin_transptr"/>
</dbReference>
<comment type="similarity">
    <text evidence="2 6">Belongs to the MIP/aquaporin (TC 1.A.8) family.</text>
</comment>
<keyword evidence="4 7" id="KW-1133">Transmembrane helix</keyword>
<dbReference type="Gene3D" id="1.20.1080.10">
    <property type="entry name" value="Glycerol uptake facilitator protein"/>
    <property type="match status" value="1"/>
</dbReference>
<feature type="transmembrane region" description="Helical" evidence="7">
    <location>
        <begin position="155"/>
        <end position="174"/>
    </location>
</feature>
<protein>
    <submittedName>
        <fullName evidence="8">Aquaporin-8-like</fullName>
    </submittedName>
</protein>
<evidence type="ECO:0000313" key="8">
    <source>
        <dbReference type="EMBL" id="CAJ1080682.1"/>
    </source>
</evidence>